<keyword evidence="2" id="KW-0328">Glycosyltransferase</keyword>
<gene>
    <name evidence="2" type="ORF">ACFFHF_13905</name>
</gene>
<sequence length="354" mass="41857">MQSISLCMIVKNEEEVLELCLSSIKEVCDEIVIVDTGSTDKTKEIAAKFTDRIIDFKWIDDFSAARNFAFSHATKDFIMWLDADDSLDEMDLIKLKDLKNMLDMSVDAVSMIYHYGFDESGNPNFSFRRNRLVKRSNQFKWFGPVHEYLEVSGNIIQSDIAVMHNRAMKQHLPSKRNITIYENRLKKREVFTPRDLYYYANELKDHQKYRKAIRYYDKFLATKKGWVEDEIRACINKSDCYQSLGESENVMVSLLQSLKYDSPRAEFCCKMGDYFMEKKEYEAAIFWYDCAINNKKTDTGGFQNPDYWTWYPHLQLCVCYWRLQDLEKSCEHNEKAGEYRPDHPSVLANRKLFE</sequence>
<proteinExistence type="predicted"/>
<reference evidence="2 3" key="1">
    <citation type="submission" date="2024-09" db="EMBL/GenBank/DDBJ databases">
        <authorList>
            <person name="Sun Q."/>
            <person name="Mori K."/>
        </authorList>
    </citation>
    <scope>NUCLEOTIDE SEQUENCE [LARGE SCALE GENOMIC DNA]</scope>
    <source>
        <strain evidence="2 3">CGMCC 1.9126</strain>
    </source>
</reference>
<evidence type="ECO:0000313" key="2">
    <source>
        <dbReference type="EMBL" id="MFC0476326.1"/>
    </source>
</evidence>
<feature type="domain" description="Glycosyltransferase 2-like" evidence="1">
    <location>
        <begin position="5"/>
        <end position="141"/>
    </location>
</feature>
<keyword evidence="2" id="KW-0808">Transferase</keyword>
<comment type="caution">
    <text evidence="2">The sequence shown here is derived from an EMBL/GenBank/DDBJ whole genome shotgun (WGS) entry which is preliminary data.</text>
</comment>
<evidence type="ECO:0000259" key="1">
    <source>
        <dbReference type="Pfam" id="PF00535"/>
    </source>
</evidence>
<dbReference type="EMBL" id="JBHLUU010000099">
    <property type="protein sequence ID" value="MFC0476326.1"/>
    <property type="molecule type" value="Genomic_DNA"/>
</dbReference>
<dbReference type="InterPro" id="IPR029044">
    <property type="entry name" value="Nucleotide-diphossugar_trans"/>
</dbReference>
<dbReference type="GO" id="GO:0016757">
    <property type="term" value="F:glycosyltransferase activity"/>
    <property type="evidence" value="ECO:0007669"/>
    <property type="project" value="UniProtKB-KW"/>
</dbReference>
<keyword evidence="3" id="KW-1185">Reference proteome</keyword>
<dbReference type="Gene3D" id="3.90.550.10">
    <property type="entry name" value="Spore Coat Polysaccharide Biosynthesis Protein SpsA, Chain A"/>
    <property type="match status" value="1"/>
</dbReference>
<dbReference type="CDD" id="cd02511">
    <property type="entry name" value="Beta4Glucosyltransferase"/>
    <property type="match status" value="1"/>
</dbReference>
<dbReference type="SUPFAM" id="SSF53448">
    <property type="entry name" value="Nucleotide-diphospho-sugar transferases"/>
    <property type="match status" value="1"/>
</dbReference>
<dbReference type="InterPro" id="IPR011990">
    <property type="entry name" value="TPR-like_helical_dom_sf"/>
</dbReference>
<dbReference type="Gene3D" id="1.25.40.10">
    <property type="entry name" value="Tetratricopeptide repeat domain"/>
    <property type="match status" value="1"/>
</dbReference>
<name>A0ABV6KWL0_9BACI</name>
<accession>A0ABV6KWL0</accession>
<dbReference type="SUPFAM" id="SSF48452">
    <property type="entry name" value="TPR-like"/>
    <property type="match status" value="1"/>
</dbReference>
<dbReference type="Pfam" id="PF00535">
    <property type="entry name" value="Glycos_transf_2"/>
    <property type="match status" value="1"/>
</dbReference>
<evidence type="ECO:0000313" key="3">
    <source>
        <dbReference type="Proteomes" id="UP001589738"/>
    </source>
</evidence>
<dbReference type="EC" id="2.4.-.-" evidence="2"/>
<dbReference type="Proteomes" id="UP001589738">
    <property type="component" value="Unassembled WGS sequence"/>
</dbReference>
<organism evidence="2 3">
    <name type="scientific">Robertmurraya beringensis</name>
    <dbReference type="NCBI Taxonomy" id="641660"/>
    <lineage>
        <taxon>Bacteria</taxon>
        <taxon>Bacillati</taxon>
        <taxon>Bacillota</taxon>
        <taxon>Bacilli</taxon>
        <taxon>Bacillales</taxon>
        <taxon>Bacillaceae</taxon>
        <taxon>Robertmurraya</taxon>
    </lineage>
</organism>
<dbReference type="InterPro" id="IPR001173">
    <property type="entry name" value="Glyco_trans_2-like"/>
</dbReference>
<dbReference type="RefSeq" id="WP_377058429.1">
    <property type="nucleotide sequence ID" value="NZ_JBHLUU010000099.1"/>
</dbReference>
<dbReference type="PANTHER" id="PTHR43630">
    <property type="entry name" value="POLY-BETA-1,6-N-ACETYL-D-GLUCOSAMINE SYNTHASE"/>
    <property type="match status" value="1"/>
</dbReference>
<dbReference type="PANTHER" id="PTHR43630:SF2">
    <property type="entry name" value="GLYCOSYLTRANSFERASE"/>
    <property type="match status" value="1"/>
</dbReference>
<protein>
    <submittedName>
        <fullName evidence="2">Glycosyltransferase</fullName>
        <ecNumber evidence="2">2.4.-.-</ecNumber>
    </submittedName>
</protein>